<dbReference type="EMBL" id="JBHRSL010000028">
    <property type="protein sequence ID" value="MFC3053734.1"/>
    <property type="molecule type" value="Genomic_DNA"/>
</dbReference>
<evidence type="ECO:0000313" key="2">
    <source>
        <dbReference type="EMBL" id="MFC3053734.1"/>
    </source>
</evidence>
<dbReference type="Proteomes" id="UP001595444">
    <property type="component" value="Unassembled WGS sequence"/>
</dbReference>
<dbReference type="RefSeq" id="WP_194214447.1">
    <property type="nucleotide sequence ID" value="NZ_CP061205.1"/>
</dbReference>
<comment type="caution">
    <text evidence="2">The sequence shown here is derived from an EMBL/GenBank/DDBJ whole genome shotgun (WGS) entry which is preliminary data.</text>
</comment>
<reference evidence="3" key="1">
    <citation type="journal article" date="2019" name="Int. J. Syst. Evol. Microbiol.">
        <title>The Global Catalogue of Microorganisms (GCM) 10K type strain sequencing project: providing services to taxonomists for standard genome sequencing and annotation.</title>
        <authorList>
            <consortium name="The Broad Institute Genomics Platform"/>
            <consortium name="The Broad Institute Genome Sequencing Center for Infectious Disease"/>
            <person name="Wu L."/>
            <person name="Ma J."/>
        </authorList>
    </citation>
    <scope>NUCLEOTIDE SEQUENCE [LARGE SCALE GENOMIC DNA]</scope>
    <source>
        <strain evidence="3">KCTC 62164</strain>
    </source>
</reference>
<keyword evidence="1" id="KW-0704">Schiff base</keyword>
<keyword evidence="2" id="KW-0808">Transferase</keyword>
<evidence type="ECO:0000313" key="3">
    <source>
        <dbReference type="Proteomes" id="UP001595444"/>
    </source>
</evidence>
<organism evidence="2 3">
    <name type="scientific">Kordiimonas pumila</name>
    <dbReference type="NCBI Taxonomy" id="2161677"/>
    <lineage>
        <taxon>Bacteria</taxon>
        <taxon>Pseudomonadati</taxon>
        <taxon>Pseudomonadota</taxon>
        <taxon>Alphaproteobacteria</taxon>
        <taxon>Kordiimonadales</taxon>
        <taxon>Kordiimonadaceae</taxon>
        <taxon>Kordiimonas</taxon>
    </lineage>
</organism>
<dbReference type="PANTHER" id="PTHR10683:SF40">
    <property type="entry name" value="FRUCTOSE-6-PHOSPHATE ALDOLASE 1-RELATED"/>
    <property type="match status" value="1"/>
</dbReference>
<dbReference type="InterPro" id="IPR001585">
    <property type="entry name" value="TAL/FSA"/>
</dbReference>
<dbReference type="NCBIfam" id="TIGR02134">
    <property type="entry name" value="transald_staph"/>
    <property type="match status" value="1"/>
</dbReference>
<protein>
    <submittedName>
        <fullName evidence="2">Transaldolase</fullName>
        <ecNumber evidence="2">2.2.1.2</ecNumber>
    </submittedName>
</protein>
<gene>
    <name evidence="2" type="ORF">ACFOKA_17680</name>
</gene>
<dbReference type="SUPFAM" id="SSF51569">
    <property type="entry name" value="Aldolase"/>
    <property type="match status" value="1"/>
</dbReference>
<dbReference type="InterPro" id="IPR011861">
    <property type="entry name" value="Transald_staph-type"/>
</dbReference>
<dbReference type="Pfam" id="PF00923">
    <property type="entry name" value="TAL_FSA"/>
    <property type="match status" value="1"/>
</dbReference>
<dbReference type="InterPro" id="IPR013785">
    <property type="entry name" value="Aldolase_TIM"/>
</dbReference>
<dbReference type="Gene3D" id="3.20.20.70">
    <property type="entry name" value="Aldolase class I"/>
    <property type="match status" value="1"/>
</dbReference>
<evidence type="ECO:0000256" key="1">
    <source>
        <dbReference type="ARBA" id="ARBA00023270"/>
    </source>
</evidence>
<dbReference type="EC" id="2.2.1.2" evidence="2"/>
<proteinExistence type="predicted"/>
<accession>A0ABV7D944</accession>
<dbReference type="GO" id="GO:0004801">
    <property type="term" value="F:transaldolase activity"/>
    <property type="evidence" value="ECO:0007669"/>
    <property type="project" value="UniProtKB-EC"/>
</dbReference>
<keyword evidence="3" id="KW-1185">Reference proteome</keyword>
<dbReference type="PANTHER" id="PTHR10683">
    <property type="entry name" value="TRANSALDOLASE"/>
    <property type="match status" value="1"/>
</dbReference>
<name>A0ABV7D944_9PROT</name>
<sequence length="248" mass="26746">MTVCNLKVKIFADGADFDDICMLNKNPRIEGFTTNPTLMRQAGVSDYEAFAHKVLAVATDKPVSFEVFADDLPSMEAQAREIASWGQNVNVKIPVTTTKGEFTGPILKRLTADGVQVNVTALMTVDQVRAVAAVLSPTTPAIVSVFAGRIADTGLDPVPYMQEAATVLAALPKADLLWASPREVLNIYQADAVGCGIITVTHSLLKKLDLYGKDLVEYSLETVAMFYNDASAATYQIRVKAPKDCEVA</sequence>